<dbReference type="PANTHER" id="PTHR34699:SF2">
    <property type="entry name" value="NON-CANONICAL PURINE NTP PHOSPHATASE_PRRC1 DOMAIN-CONTAINING PROTEIN"/>
    <property type="match status" value="1"/>
</dbReference>
<evidence type="ECO:0000256" key="7">
    <source>
        <dbReference type="ARBA" id="ARBA00023080"/>
    </source>
</evidence>
<dbReference type="RefSeq" id="WP_049667449.1">
    <property type="nucleotide sequence ID" value="NZ_JBIVOC010000003.1"/>
</dbReference>
<reference evidence="14" key="1">
    <citation type="submission" date="2015-07" db="EMBL/GenBank/DDBJ databases">
        <authorList>
            <consortium name="Consortium for Microbial Forensics and Genomics (microFORGE)"/>
            <person name="Knight B.M."/>
            <person name="Roberts D.P."/>
            <person name="Lin D."/>
            <person name="Hari K."/>
            <person name="Fletcher J."/>
            <person name="Melcher U."/>
            <person name="Blagden T."/>
            <person name="Winegar R.A."/>
        </authorList>
    </citation>
    <scope>NUCLEOTIDE SEQUENCE [LARGE SCALE GENOMIC DNA]</scope>
    <source>
        <strain evidence="14">DSM 23493</strain>
    </source>
</reference>
<name>A0A0K9F6H8_9BACI</name>
<evidence type="ECO:0000256" key="8">
    <source>
        <dbReference type="ARBA" id="ARBA00023211"/>
    </source>
</evidence>
<dbReference type="GeneID" id="96599642"/>
<evidence type="ECO:0000256" key="10">
    <source>
        <dbReference type="ARBA" id="ARBA00048174"/>
    </source>
</evidence>
<dbReference type="PATRIC" id="fig|582475.4.peg.4167"/>
<dbReference type="InterPro" id="IPR026533">
    <property type="entry name" value="NTPase/PRRC1"/>
</dbReference>
<evidence type="ECO:0000256" key="11">
    <source>
        <dbReference type="ARBA" id="ARBA00048781"/>
    </source>
</evidence>
<organism evidence="13 14">
    <name type="scientific">Lysinibacillus xylanilyticus</name>
    <dbReference type="NCBI Taxonomy" id="582475"/>
    <lineage>
        <taxon>Bacteria</taxon>
        <taxon>Bacillati</taxon>
        <taxon>Bacillota</taxon>
        <taxon>Bacilli</taxon>
        <taxon>Bacillales</taxon>
        <taxon>Bacillaceae</taxon>
        <taxon>Lysinibacillus</taxon>
    </lineage>
</organism>
<evidence type="ECO:0000256" key="1">
    <source>
        <dbReference type="ARBA" id="ARBA00001936"/>
    </source>
</evidence>
<keyword evidence="5" id="KW-0378">Hydrolase</keyword>
<dbReference type="AlphaFoldDB" id="A0A0K9F6H8"/>
<keyword evidence="7" id="KW-0546">Nucleotide metabolism</keyword>
<feature type="domain" description="Non-canonical purine NTP phosphatase/PRRC1" evidence="12">
    <location>
        <begin position="6"/>
        <end position="161"/>
    </location>
</feature>
<evidence type="ECO:0000256" key="9">
    <source>
        <dbReference type="ARBA" id="ARBA00038901"/>
    </source>
</evidence>
<dbReference type="EC" id="3.6.1.73" evidence="9"/>
<dbReference type="InterPro" id="IPR029001">
    <property type="entry name" value="ITPase-like_fam"/>
</dbReference>
<evidence type="ECO:0000256" key="5">
    <source>
        <dbReference type="ARBA" id="ARBA00022801"/>
    </source>
</evidence>
<dbReference type="InterPro" id="IPR050299">
    <property type="entry name" value="YjjX_NTPase"/>
</dbReference>
<dbReference type="GO" id="GO:0103023">
    <property type="term" value="F:ITPase activity"/>
    <property type="evidence" value="ECO:0007669"/>
    <property type="project" value="UniProtKB-EC"/>
</dbReference>
<protein>
    <recommendedName>
        <fullName evidence="9">inosine/xanthosine triphosphatase</fullName>
        <ecNumber evidence="9">3.6.1.73</ecNumber>
    </recommendedName>
</protein>
<keyword evidence="4" id="KW-0547">Nucleotide-binding</keyword>
<dbReference type="PANTHER" id="PTHR34699">
    <property type="match status" value="1"/>
</dbReference>
<dbReference type="Gene3D" id="3.90.950.10">
    <property type="match status" value="1"/>
</dbReference>
<sequence>MNITIGTTNKAKTEAVEVIARKYFDNPNFTYVKAASQVSDQPMTQEETRLGAINRSENAIKETCAQLSFGLEGGVTEIDGVMYVCNWGALTVSDGKTYTAAGAQIILPEEIAQEIRAGKELGPVMEHYTQRRDIRQGAGAVGVFTQGLVSRQMMFEHIVSLLIGQYLFTLAHD</sequence>
<dbReference type="Proteomes" id="UP000037326">
    <property type="component" value="Unassembled WGS sequence"/>
</dbReference>
<comment type="catalytic activity">
    <reaction evidence="10">
        <text>ITP + H2O = IDP + phosphate + H(+)</text>
        <dbReference type="Rhea" id="RHEA:28330"/>
        <dbReference type="ChEBI" id="CHEBI:15377"/>
        <dbReference type="ChEBI" id="CHEBI:15378"/>
        <dbReference type="ChEBI" id="CHEBI:43474"/>
        <dbReference type="ChEBI" id="CHEBI:58280"/>
        <dbReference type="ChEBI" id="CHEBI:61402"/>
        <dbReference type="EC" id="3.6.1.73"/>
    </reaction>
</comment>
<dbReference type="GO" id="GO:0000166">
    <property type="term" value="F:nucleotide binding"/>
    <property type="evidence" value="ECO:0007669"/>
    <property type="project" value="UniProtKB-KW"/>
</dbReference>
<proteinExistence type="predicted"/>
<dbReference type="GO" id="GO:0009117">
    <property type="term" value="P:nucleotide metabolic process"/>
    <property type="evidence" value="ECO:0007669"/>
    <property type="project" value="UniProtKB-KW"/>
</dbReference>
<comment type="cofactor">
    <cofactor evidence="2">
        <name>Mg(2+)</name>
        <dbReference type="ChEBI" id="CHEBI:18420"/>
    </cofactor>
</comment>
<evidence type="ECO:0000313" key="14">
    <source>
        <dbReference type="Proteomes" id="UP000037326"/>
    </source>
</evidence>
<dbReference type="Pfam" id="PF01931">
    <property type="entry name" value="NTPase_I-T"/>
    <property type="match status" value="1"/>
</dbReference>
<evidence type="ECO:0000256" key="4">
    <source>
        <dbReference type="ARBA" id="ARBA00022741"/>
    </source>
</evidence>
<dbReference type="NCBIfam" id="NF002850">
    <property type="entry name" value="PRK03114.1"/>
    <property type="match status" value="1"/>
</dbReference>
<accession>A0A0K9F6H8</accession>
<keyword evidence="8" id="KW-0464">Manganese</keyword>
<keyword evidence="6" id="KW-0460">Magnesium</keyword>
<evidence type="ECO:0000256" key="6">
    <source>
        <dbReference type="ARBA" id="ARBA00022842"/>
    </source>
</evidence>
<keyword evidence="3" id="KW-0479">Metal-binding</keyword>
<evidence type="ECO:0000313" key="13">
    <source>
        <dbReference type="EMBL" id="KMY30120.1"/>
    </source>
</evidence>
<evidence type="ECO:0000256" key="3">
    <source>
        <dbReference type="ARBA" id="ARBA00022723"/>
    </source>
</evidence>
<comment type="caution">
    <text evidence="13">The sequence shown here is derived from an EMBL/GenBank/DDBJ whole genome shotgun (WGS) entry which is preliminary data.</text>
</comment>
<evidence type="ECO:0000256" key="2">
    <source>
        <dbReference type="ARBA" id="ARBA00001946"/>
    </source>
</evidence>
<comment type="catalytic activity">
    <reaction evidence="11">
        <text>XTP + H2O = XDP + phosphate + H(+)</text>
        <dbReference type="Rhea" id="RHEA:28406"/>
        <dbReference type="ChEBI" id="CHEBI:15377"/>
        <dbReference type="ChEBI" id="CHEBI:15378"/>
        <dbReference type="ChEBI" id="CHEBI:43474"/>
        <dbReference type="ChEBI" id="CHEBI:59884"/>
        <dbReference type="ChEBI" id="CHEBI:61314"/>
        <dbReference type="EC" id="3.6.1.73"/>
    </reaction>
</comment>
<dbReference type="GO" id="GO:0046872">
    <property type="term" value="F:metal ion binding"/>
    <property type="evidence" value="ECO:0007669"/>
    <property type="project" value="UniProtKB-KW"/>
</dbReference>
<dbReference type="SUPFAM" id="SSF52972">
    <property type="entry name" value="ITPase-like"/>
    <property type="match status" value="1"/>
</dbReference>
<comment type="cofactor">
    <cofactor evidence="1">
        <name>Mn(2+)</name>
        <dbReference type="ChEBI" id="CHEBI:29035"/>
    </cofactor>
</comment>
<evidence type="ECO:0000259" key="12">
    <source>
        <dbReference type="Pfam" id="PF01931"/>
    </source>
</evidence>
<gene>
    <name evidence="13" type="primary">yjjX</name>
    <name evidence="13" type="ORF">ACZ11_15550</name>
</gene>
<dbReference type="OrthoDB" id="164951at2"/>
<dbReference type="EMBL" id="LFXJ01000008">
    <property type="protein sequence ID" value="KMY30120.1"/>
    <property type="molecule type" value="Genomic_DNA"/>
</dbReference>